<evidence type="ECO:0000256" key="3">
    <source>
        <dbReference type="ARBA" id="ARBA00022692"/>
    </source>
</evidence>
<feature type="transmembrane region" description="Helical" evidence="6">
    <location>
        <begin position="20"/>
        <end position="38"/>
    </location>
</feature>
<feature type="transmembrane region" description="Helical" evidence="6">
    <location>
        <begin position="231"/>
        <end position="256"/>
    </location>
</feature>
<evidence type="ECO:0000313" key="9">
    <source>
        <dbReference type="Proteomes" id="UP001154420"/>
    </source>
</evidence>
<dbReference type="AlphaFoldDB" id="A0A9X5GRZ0"/>
<comment type="caution">
    <text evidence="8">The sequence shown here is derived from an EMBL/GenBank/DDBJ whole genome shotgun (WGS) entry which is preliminary data.</text>
</comment>
<name>A0A9X5GRZ0_9FIRM</name>
<keyword evidence="2 6" id="KW-1003">Cell membrane</keyword>
<dbReference type="GO" id="GO:0005886">
    <property type="term" value="C:plasma membrane"/>
    <property type="evidence" value="ECO:0007669"/>
    <property type="project" value="UniProtKB-SubCell"/>
</dbReference>
<dbReference type="PANTHER" id="PTHR46795">
    <property type="entry name" value="ABC TRANSPORTER PERMEASE-RELATED-RELATED"/>
    <property type="match status" value="1"/>
</dbReference>
<dbReference type="Proteomes" id="UP001154420">
    <property type="component" value="Unassembled WGS sequence"/>
</dbReference>
<protein>
    <submittedName>
        <fullName evidence="8">ABC transporter permease</fullName>
    </submittedName>
</protein>
<feature type="transmembrane region" description="Helical" evidence="6">
    <location>
        <begin position="58"/>
        <end position="79"/>
    </location>
</feature>
<dbReference type="GO" id="GO:0055085">
    <property type="term" value="P:transmembrane transport"/>
    <property type="evidence" value="ECO:0007669"/>
    <property type="project" value="UniProtKB-UniRule"/>
</dbReference>
<feature type="transmembrane region" description="Helical" evidence="6">
    <location>
        <begin position="277"/>
        <end position="298"/>
    </location>
</feature>
<feature type="transmembrane region" description="Helical" evidence="6">
    <location>
        <begin position="112"/>
        <end position="141"/>
    </location>
</feature>
<dbReference type="InterPro" id="IPR052536">
    <property type="entry name" value="ABC-4_Integral_Memb_Prot"/>
</dbReference>
<evidence type="ECO:0000256" key="4">
    <source>
        <dbReference type="ARBA" id="ARBA00022989"/>
    </source>
</evidence>
<keyword evidence="4 6" id="KW-1133">Transmembrane helix</keyword>
<keyword evidence="5 6" id="KW-0472">Membrane</keyword>
<evidence type="ECO:0000256" key="2">
    <source>
        <dbReference type="ARBA" id="ARBA00022475"/>
    </source>
</evidence>
<accession>A0A9X5GRZ0</accession>
<evidence type="ECO:0000256" key="5">
    <source>
        <dbReference type="ARBA" id="ARBA00023136"/>
    </source>
</evidence>
<organism evidence="8 9">
    <name type="scientific">Parablautia muri</name>
    <dbReference type="NCBI Taxonomy" id="2320879"/>
    <lineage>
        <taxon>Bacteria</taxon>
        <taxon>Bacillati</taxon>
        <taxon>Bacillota</taxon>
        <taxon>Clostridia</taxon>
        <taxon>Lachnospirales</taxon>
        <taxon>Lachnospiraceae</taxon>
        <taxon>Parablautia</taxon>
    </lineage>
</organism>
<dbReference type="InterPro" id="IPR003838">
    <property type="entry name" value="ABC3_permease_C"/>
</dbReference>
<dbReference type="Pfam" id="PF02687">
    <property type="entry name" value="FtsX"/>
    <property type="match status" value="1"/>
</dbReference>
<evidence type="ECO:0000313" key="8">
    <source>
        <dbReference type="EMBL" id="NBJ93638.1"/>
    </source>
</evidence>
<dbReference type="InterPro" id="IPR027022">
    <property type="entry name" value="ABC_permease_BceB-typ"/>
</dbReference>
<dbReference type="PIRSF" id="PIRSF018968">
    <property type="entry name" value="ABC_permease_BceB"/>
    <property type="match status" value="1"/>
</dbReference>
<keyword evidence="3 6" id="KW-0812">Transmembrane</keyword>
<dbReference type="EMBL" id="QZDT01000022">
    <property type="protein sequence ID" value="NBJ93638.1"/>
    <property type="molecule type" value="Genomic_DNA"/>
</dbReference>
<feature type="transmembrane region" description="Helical" evidence="6">
    <location>
        <begin position="206"/>
        <end position="225"/>
    </location>
</feature>
<keyword evidence="9" id="KW-1185">Reference proteome</keyword>
<keyword evidence="6" id="KW-0813">Transport</keyword>
<evidence type="ECO:0000259" key="7">
    <source>
        <dbReference type="Pfam" id="PF02687"/>
    </source>
</evidence>
<feature type="domain" description="ABC3 transporter permease C-terminal" evidence="7">
    <location>
        <begin position="62"/>
        <end position="181"/>
    </location>
</feature>
<gene>
    <name evidence="8" type="ORF">D5281_13810</name>
</gene>
<feature type="transmembrane region" description="Helical" evidence="6">
    <location>
        <begin position="621"/>
        <end position="641"/>
    </location>
</feature>
<feature type="transmembrane region" description="Helical" evidence="6">
    <location>
        <begin position="147"/>
        <end position="170"/>
    </location>
</feature>
<feature type="transmembrane region" description="Helical" evidence="6">
    <location>
        <begin position="581"/>
        <end position="601"/>
    </location>
</feature>
<feature type="transmembrane region" description="Helical" evidence="6">
    <location>
        <begin position="530"/>
        <end position="550"/>
    </location>
</feature>
<dbReference type="OrthoDB" id="9781780at2"/>
<evidence type="ECO:0000256" key="1">
    <source>
        <dbReference type="ARBA" id="ARBA00004651"/>
    </source>
</evidence>
<evidence type="ECO:0000256" key="6">
    <source>
        <dbReference type="PIRNR" id="PIRNR018968"/>
    </source>
</evidence>
<dbReference type="PANTHER" id="PTHR46795:SF3">
    <property type="entry name" value="ABC TRANSPORTER PERMEASE"/>
    <property type="match status" value="1"/>
</dbReference>
<sequence>MSVTLSSLSLRNAKRQTGDYLVYFVSIVIVAALIYAFNGLVFSQELQSLSSRFRDLSSIIISASIVVIFIMSWLVSYTINFMLTQRSREFGTYLLIGVENKQIARMFFMENLAVGGCALALGLLLGNLLFQMLRAIVFALFGTPYHFSFFFPLKAVGLTLFYFVLIYLLAQMKSRKRIRRMKIYDLIYYEKKNEEEALKASPVRRWIFTISIALGIIGTVLIMAGSLSLGFIGAGCIIAFLYGFFLSFASGVPAFFHKHPTLKYKRQNLLVFRTLASKLSTMGIIMATISMLLVATIISEGMGMIFRGIFAGRATLNGCFDILLSAHDTNEEVFTASLDYIEKNIPIKANMRYQVYLAETSKTMEYIESRTSYYRHYQYDTVMRESDYIALRAMLGYPPVTLTDGQYLIHCQPYIEKVLKDWNQNVILGGKTLTLGGLYTETFAQHLYDVNGNGFILVVPDQVAEDCPVSHTTQVFLTQEKVTEDCYNALFVLENEIMERIGWHNNTLVYIKAAEDADAAAWTAMTVFPLYYLALVLTITAATILTIQQLSETGRYRRQFLLLQKLGMEQKEMQRSLRTQFAIYYAMPAVPPVLIGVPVILNTARIVEPGTLIGASRPAAVTGISLGLFFLVYAIYILMAYTSLKKNVLPT</sequence>
<reference evidence="8" key="1">
    <citation type="submission" date="2018-09" db="EMBL/GenBank/DDBJ databases">
        <title>Murine metabolic-syndrome-specific gut microbial biobank.</title>
        <authorList>
            <person name="Liu C."/>
        </authorList>
    </citation>
    <scope>NUCLEOTIDE SEQUENCE</scope>
    <source>
        <strain evidence="8">D42-62</strain>
    </source>
</reference>
<comment type="subcellular location">
    <subcellularLocation>
        <location evidence="1 6">Cell membrane</location>
        <topology evidence="1 6">Multi-pass membrane protein</topology>
    </subcellularLocation>
</comment>
<proteinExistence type="inferred from homology"/>
<comment type="similarity">
    <text evidence="6">Belongs to the ABC-4 integral membrane protein family.</text>
</comment>